<organism evidence="1 2">
    <name type="scientific">Echinococcus granulosus</name>
    <name type="common">Hydatid tapeworm</name>
    <dbReference type="NCBI Taxonomy" id="6210"/>
    <lineage>
        <taxon>Eukaryota</taxon>
        <taxon>Metazoa</taxon>
        <taxon>Spiralia</taxon>
        <taxon>Lophotrochozoa</taxon>
        <taxon>Platyhelminthes</taxon>
        <taxon>Cestoda</taxon>
        <taxon>Eucestoda</taxon>
        <taxon>Cyclophyllidea</taxon>
        <taxon>Taeniidae</taxon>
        <taxon>Echinococcus</taxon>
        <taxon>Echinococcus granulosus group</taxon>
    </lineage>
</organism>
<dbReference type="GeneID" id="36342641"/>
<dbReference type="AlphaFoldDB" id="W6UJ52"/>
<keyword evidence="2" id="KW-1185">Reference proteome</keyword>
<sequence>MRAESADPTEIGNVDLMGAPSILTLCVSSVSYGAKWSLKIVKTASEAKIVVCFTVTMANVMRTERGCEGRERRDRSRTELPTSKEEGTVFKTPCFCNPNLCQSAPVSSSFTLLTTQELDFFAKIILIYGDDADSLRDTGSFSVLEVNAQLRSVHRADSAHDQIEESDQLCC</sequence>
<proteinExistence type="predicted"/>
<dbReference type="EMBL" id="APAU02000066">
    <property type="protein sequence ID" value="EUB58182.1"/>
    <property type="molecule type" value="Genomic_DNA"/>
</dbReference>
<dbReference type="CTD" id="36342641"/>
<dbReference type="KEGG" id="egl:EGR_06926"/>
<gene>
    <name evidence="1" type="ORF">EGR_06926</name>
</gene>
<evidence type="ECO:0000313" key="2">
    <source>
        <dbReference type="Proteomes" id="UP000019149"/>
    </source>
</evidence>
<protein>
    <submittedName>
        <fullName evidence="1">Uncharacterized protein</fullName>
    </submittedName>
</protein>
<reference evidence="1 2" key="1">
    <citation type="journal article" date="2013" name="Nat. Genet.">
        <title>The genome of the hydatid tapeworm Echinococcus granulosus.</title>
        <authorList>
            <person name="Zheng H."/>
            <person name="Zhang W."/>
            <person name="Zhang L."/>
            <person name="Zhang Z."/>
            <person name="Li J."/>
            <person name="Lu G."/>
            <person name="Zhu Y."/>
            <person name="Wang Y."/>
            <person name="Huang Y."/>
            <person name="Liu J."/>
            <person name="Kang H."/>
            <person name="Chen J."/>
            <person name="Wang L."/>
            <person name="Chen A."/>
            <person name="Yu S."/>
            <person name="Gao Z."/>
            <person name="Jin L."/>
            <person name="Gu W."/>
            <person name="Wang Z."/>
            <person name="Zhao L."/>
            <person name="Shi B."/>
            <person name="Wen H."/>
            <person name="Lin R."/>
            <person name="Jones M.K."/>
            <person name="Brejova B."/>
            <person name="Vinar T."/>
            <person name="Zhao G."/>
            <person name="McManus D.P."/>
            <person name="Chen Z."/>
            <person name="Zhou Y."/>
            <person name="Wang S."/>
        </authorList>
    </citation>
    <scope>NUCLEOTIDE SEQUENCE [LARGE SCALE GENOMIC DNA]</scope>
</reference>
<name>W6UJ52_ECHGR</name>
<accession>W6UJ52</accession>
<dbReference type="RefSeq" id="XP_024349378.1">
    <property type="nucleotide sequence ID" value="XM_024496175.1"/>
</dbReference>
<evidence type="ECO:0000313" key="1">
    <source>
        <dbReference type="EMBL" id="EUB58182.1"/>
    </source>
</evidence>
<comment type="caution">
    <text evidence="1">The sequence shown here is derived from an EMBL/GenBank/DDBJ whole genome shotgun (WGS) entry which is preliminary data.</text>
</comment>
<dbReference type="Proteomes" id="UP000019149">
    <property type="component" value="Unassembled WGS sequence"/>
</dbReference>